<dbReference type="PROSITE" id="PS00743">
    <property type="entry name" value="BETA_LACTAMASE_B_1"/>
    <property type="match status" value="1"/>
</dbReference>
<comment type="cofactor">
    <cofactor evidence="1">
        <name>Zn(2+)</name>
        <dbReference type="ChEBI" id="CHEBI:29105"/>
    </cofactor>
</comment>
<dbReference type="PANTHER" id="PTHR43084:SF1">
    <property type="entry name" value="PERSULFIDE DIOXYGENASE ETHE1, MITOCHONDRIAL"/>
    <property type="match status" value="1"/>
</dbReference>
<dbReference type="SUPFAM" id="SSF56281">
    <property type="entry name" value="Metallo-hydrolase/oxidoreductase"/>
    <property type="match status" value="1"/>
</dbReference>
<keyword evidence="2" id="KW-0479">Metal-binding</keyword>
<keyword evidence="7" id="KW-1185">Reference proteome</keyword>
<dbReference type="PANTHER" id="PTHR43084">
    <property type="entry name" value="PERSULFIDE DIOXYGENASE ETHE1"/>
    <property type="match status" value="1"/>
</dbReference>
<keyword evidence="3" id="KW-0378">Hydrolase</keyword>
<dbReference type="SMART" id="SM00849">
    <property type="entry name" value="Lactamase_B"/>
    <property type="match status" value="1"/>
</dbReference>
<reference evidence="6" key="1">
    <citation type="submission" date="2022-08" db="EMBL/GenBank/DDBJ databases">
        <title>Catabolic pathway analysis in culturable SAR92 clade bacteria reveals their overlooked roles in DMSP degradation in coastal seas.</title>
        <authorList>
            <person name="He X."/>
            <person name="Zhang X."/>
            <person name="Zhang Y."/>
        </authorList>
    </citation>
    <scope>NUCLEOTIDE SEQUENCE</scope>
    <source>
        <strain evidence="6">H455</strain>
    </source>
</reference>
<evidence type="ECO:0000313" key="7">
    <source>
        <dbReference type="Proteomes" id="UP001059934"/>
    </source>
</evidence>
<dbReference type="Proteomes" id="UP001059934">
    <property type="component" value="Chromosome"/>
</dbReference>
<sequence>MSNRNYFFYGLFTLLFVVQSVGCQTAGRQTDFIDAAIQRADDDQHGFIQLCLPVGDRRIVAGPSKIERVQRPMPPAARAFDNLYFVGNHWTHAWAITTSDGIIILDAMDNDSDAQHIIAAGLIELGLDPKTIKYVIVSHGHSDHYGGTRYLQEVSGARIVMGEIDWQMIEAKKTFTPKPNRAAPPDRDIAVVPGDSIRLGDTRVELFSSPGHTLGTISPVFTVFDQGRPHRAMLWGGSSFNFGSSRPEQLDAYIDSTRRAIDYVRREGVDILLSNHAIYDRSIDKLSAISATPDMPNPFILGSEAVSNTLQVMDYCAQATAEKWLQTHPKNPKAKQGAL</sequence>
<dbReference type="InterPro" id="IPR051682">
    <property type="entry name" value="Mito_Persulfide_Diox"/>
</dbReference>
<accession>A0ABY5TQR8</accession>
<protein>
    <submittedName>
        <fullName evidence="6">MBL fold metallo-hydrolase</fullName>
    </submittedName>
</protein>
<name>A0ABY5TQR8_9GAMM</name>
<evidence type="ECO:0000313" key="6">
    <source>
        <dbReference type="EMBL" id="UVW35436.1"/>
    </source>
</evidence>
<dbReference type="InterPro" id="IPR001279">
    <property type="entry name" value="Metallo-B-lactamas"/>
</dbReference>
<dbReference type="CDD" id="cd16280">
    <property type="entry name" value="metallo-hydrolase-like_MBL-fold"/>
    <property type="match status" value="1"/>
</dbReference>
<feature type="domain" description="Metallo-beta-lactamase" evidence="5">
    <location>
        <begin position="90"/>
        <end position="276"/>
    </location>
</feature>
<dbReference type="InterPro" id="IPR036866">
    <property type="entry name" value="RibonucZ/Hydroxyglut_hydro"/>
</dbReference>
<evidence type="ECO:0000259" key="5">
    <source>
        <dbReference type="SMART" id="SM00849"/>
    </source>
</evidence>
<evidence type="ECO:0000256" key="4">
    <source>
        <dbReference type="ARBA" id="ARBA00022833"/>
    </source>
</evidence>
<evidence type="ECO:0000256" key="2">
    <source>
        <dbReference type="ARBA" id="ARBA00022723"/>
    </source>
</evidence>
<dbReference type="EMBL" id="CP103416">
    <property type="protein sequence ID" value="UVW35436.1"/>
    <property type="molecule type" value="Genomic_DNA"/>
</dbReference>
<evidence type="ECO:0000256" key="3">
    <source>
        <dbReference type="ARBA" id="ARBA00022801"/>
    </source>
</evidence>
<dbReference type="Pfam" id="PF00753">
    <property type="entry name" value="Lactamase_B"/>
    <property type="match status" value="1"/>
</dbReference>
<organism evidence="6 7">
    <name type="scientific">SAR92 clade bacterium H455</name>
    <dbReference type="NCBI Taxonomy" id="2974818"/>
    <lineage>
        <taxon>Bacteria</taxon>
        <taxon>Pseudomonadati</taxon>
        <taxon>Pseudomonadota</taxon>
        <taxon>Gammaproteobacteria</taxon>
        <taxon>Cellvibrionales</taxon>
        <taxon>Porticoccaceae</taxon>
        <taxon>SAR92 clade</taxon>
    </lineage>
</organism>
<dbReference type="InterPro" id="IPR001018">
    <property type="entry name" value="Beta-lactamase_class-B_CS"/>
</dbReference>
<proteinExistence type="predicted"/>
<dbReference type="Gene3D" id="3.60.15.10">
    <property type="entry name" value="Ribonuclease Z/Hydroxyacylglutathione hydrolase-like"/>
    <property type="match status" value="1"/>
</dbReference>
<gene>
    <name evidence="6" type="ORF">NYF23_02215</name>
</gene>
<evidence type="ECO:0000256" key="1">
    <source>
        <dbReference type="ARBA" id="ARBA00001947"/>
    </source>
</evidence>
<keyword evidence="4" id="KW-0862">Zinc</keyword>